<evidence type="ECO:0000313" key="2">
    <source>
        <dbReference type="EMBL" id="CAE7660320.1"/>
    </source>
</evidence>
<comment type="caution">
    <text evidence="2">The sequence shown here is derived from an EMBL/GenBank/DDBJ whole genome shotgun (WGS) entry which is preliminary data.</text>
</comment>
<feature type="region of interest" description="Disordered" evidence="1">
    <location>
        <begin position="181"/>
        <end position="248"/>
    </location>
</feature>
<dbReference type="EMBL" id="CAJNIZ010043435">
    <property type="protein sequence ID" value="CAE7660320.1"/>
    <property type="molecule type" value="Genomic_DNA"/>
</dbReference>
<keyword evidence="3" id="KW-1185">Reference proteome</keyword>
<evidence type="ECO:0000256" key="1">
    <source>
        <dbReference type="SAM" id="MobiDB-lite"/>
    </source>
</evidence>
<dbReference type="OrthoDB" id="10425158at2759"/>
<proteinExistence type="predicted"/>
<organism evidence="2 3">
    <name type="scientific">Symbiodinium pilosum</name>
    <name type="common">Dinoflagellate</name>
    <dbReference type="NCBI Taxonomy" id="2952"/>
    <lineage>
        <taxon>Eukaryota</taxon>
        <taxon>Sar</taxon>
        <taxon>Alveolata</taxon>
        <taxon>Dinophyceae</taxon>
        <taxon>Suessiales</taxon>
        <taxon>Symbiodiniaceae</taxon>
        <taxon>Symbiodinium</taxon>
    </lineage>
</organism>
<name>A0A812W037_SYMPI</name>
<feature type="non-terminal residue" evidence="2">
    <location>
        <position position="1"/>
    </location>
</feature>
<feature type="non-terminal residue" evidence="2">
    <location>
        <position position="248"/>
    </location>
</feature>
<reference evidence="2" key="1">
    <citation type="submission" date="2021-02" db="EMBL/GenBank/DDBJ databases">
        <authorList>
            <person name="Dougan E. K."/>
            <person name="Rhodes N."/>
            <person name="Thang M."/>
            <person name="Chan C."/>
        </authorList>
    </citation>
    <scope>NUCLEOTIDE SEQUENCE</scope>
</reference>
<feature type="compositionally biased region" description="Acidic residues" evidence="1">
    <location>
        <begin position="195"/>
        <end position="220"/>
    </location>
</feature>
<evidence type="ECO:0000313" key="3">
    <source>
        <dbReference type="Proteomes" id="UP000649617"/>
    </source>
</evidence>
<dbReference type="Proteomes" id="UP000649617">
    <property type="component" value="Unassembled WGS sequence"/>
</dbReference>
<dbReference type="AlphaFoldDB" id="A0A812W037"/>
<accession>A0A812W037</accession>
<protein>
    <submittedName>
        <fullName evidence="2">Uncharacterized protein</fullName>
    </submittedName>
</protein>
<sequence length="248" mass="28011">VEPCNFSVHFVCRPFRGSGSEPHFDVDLDIQELSTLLDMTQLKGLAAIIGYIQRWVRHDNLFQWKPPPESYRQSADIGGCGLSKGRLLWAYALKLVLLSIHPRYHWTSLSWMQIRRAASLRQALFEALSTRGPVDQSRIDVLQVSMPLLECLAIRREAYIELATRKQKESYFVKKRCCGCSRRSTTDPSDALGEGVDDEEDFEGLDLDESSDESEEELVDGGDGGDSQTMTMIRKPEVSISLRDAVSH</sequence>
<gene>
    <name evidence="2" type="ORF">SPIL2461_LOCUS17889</name>
</gene>